<feature type="region of interest" description="Disordered" evidence="1">
    <location>
        <begin position="1"/>
        <end position="29"/>
    </location>
</feature>
<comment type="caution">
    <text evidence="2">The sequence shown here is derived from an EMBL/GenBank/DDBJ whole genome shotgun (WGS) entry which is preliminary data.</text>
</comment>
<sequence length="111" mass="12322">MSHMDGPHGSTESDDLDFVDYENDNDEDDDLTYEQNVTHDIQIEVEGPAQSKKLQACLSRRIYIPKIGVEDYPRSKMFSSPEHGHNDKGFASTTVNNASLPSQSCSGTKIS</sequence>
<protein>
    <submittedName>
        <fullName evidence="2">Uncharacterized protein</fullName>
    </submittedName>
</protein>
<dbReference type="AlphaFoldDB" id="A0ABD1SKI8"/>
<keyword evidence="3" id="KW-1185">Reference proteome</keyword>
<feature type="region of interest" description="Disordered" evidence="1">
    <location>
        <begin position="73"/>
        <end position="111"/>
    </location>
</feature>
<dbReference type="Proteomes" id="UP001604277">
    <property type="component" value="Unassembled WGS sequence"/>
</dbReference>
<feature type="compositionally biased region" description="Polar residues" evidence="1">
    <location>
        <begin position="91"/>
        <end position="111"/>
    </location>
</feature>
<gene>
    <name evidence="2" type="ORF">Fot_35094</name>
</gene>
<feature type="compositionally biased region" description="Acidic residues" evidence="1">
    <location>
        <begin position="12"/>
        <end position="29"/>
    </location>
</feature>
<organism evidence="2 3">
    <name type="scientific">Forsythia ovata</name>
    <dbReference type="NCBI Taxonomy" id="205694"/>
    <lineage>
        <taxon>Eukaryota</taxon>
        <taxon>Viridiplantae</taxon>
        <taxon>Streptophyta</taxon>
        <taxon>Embryophyta</taxon>
        <taxon>Tracheophyta</taxon>
        <taxon>Spermatophyta</taxon>
        <taxon>Magnoliopsida</taxon>
        <taxon>eudicotyledons</taxon>
        <taxon>Gunneridae</taxon>
        <taxon>Pentapetalae</taxon>
        <taxon>asterids</taxon>
        <taxon>lamiids</taxon>
        <taxon>Lamiales</taxon>
        <taxon>Oleaceae</taxon>
        <taxon>Forsythieae</taxon>
        <taxon>Forsythia</taxon>
    </lineage>
</organism>
<evidence type="ECO:0000313" key="3">
    <source>
        <dbReference type="Proteomes" id="UP001604277"/>
    </source>
</evidence>
<evidence type="ECO:0000256" key="1">
    <source>
        <dbReference type="SAM" id="MobiDB-lite"/>
    </source>
</evidence>
<dbReference type="EMBL" id="JBFOLJ010000010">
    <property type="protein sequence ID" value="KAL2501246.1"/>
    <property type="molecule type" value="Genomic_DNA"/>
</dbReference>
<reference evidence="3" key="1">
    <citation type="submission" date="2024-07" db="EMBL/GenBank/DDBJ databases">
        <title>Two chromosome-level genome assemblies of Korean endemic species Abeliophyllum distichum and Forsythia ovata (Oleaceae).</title>
        <authorList>
            <person name="Jang H."/>
        </authorList>
    </citation>
    <scope>NUCLEOTIDE SEQUENCE [LARGE SCALE GENOMIC DNA]</scope>
</reference>
<accession>A0ABD1SKI8</accession>
<proteinExistence type="predicted"/>
<evidence type="ECO:0000313" key="2">
    <source>
        <dbReference type="EMBL" id="KAL2501246.1"/>
    </source>
</evidence>
<name>A0ABD1SKI8_9LAMI</name>